<evidence type="ECO:0000256" key="4">
    <source>
        <dbReference type="ARBA" id="ARBA00022553"/>
    </source>
</evidence>
<keyword evidence="15" id="KW-0675">Receptor</keyword>
<keyword evidence="7" id="KW-0812">Transmembrane</keyword>
<evidence type="ECO:0000256" key="8">
    <source>
        <dbReference type="ARBA" id="ARBA00022729"/>
    </source>
</evidence>
<keyword evidence="9" id="KW-0677">Repeat</keyword>
<comment type="subcellular location">
    <subcellularLocation>
        <location evidence="1">Membrane</location>
        <topology evidence="1">Single-pass type I membrane protein</topology>
    </subcellularLocation>
</comment>
<evidence type="ECO:0000256" key="16">
    <source>
        <dbReference type="ARBA" id="ARBA00023180"/>
    </source>
</evidence>
<evidence type="ECO:0000256" key="14">
    <source>
        <dbReference type="ARBA" id="ARBA00023136"/>
    </source>
</evidence>
<dbReference type="Gene3D" id="3.30.200.20">
    <property type="entry name" value="Phosphorylase Kinase, domain 1"/>
    <property type="match status" value="1"/>
</dbReference>
<dbReference type="AlphaFoldDB" id="A0ABD1PDP4"/>
<keyword evidence="13" id="KW-1133">Transmembrane helix</keyword>
<evidence type="ECO:0000256" key="9">
    <source>
        <dbReference type="ARBA" id="ARBA00022737"/>
    </source>
</evidence>
<dbReference type="PROSITE" id="PS50011">
    <property type="entry name" value="PROTEIN_KINASE_DOM"/>
    <property type="match status" value="1"/>
</dbReference>
<evidence type="ECO:0000256" key="1">
    <source>
        <dbReference type="ARBA" id="ARBA00004479"/>
    </source>
</evidence>
<dbReference type="InterPro" id="IPR051420">
    <property type="entry name" value="Ser_Thr_Kinases_DiverseReg"/>
</dbReference>
<dbReference type="PANTHER" id="PTHR48005:SF70">
    <property type="entry name" value="MDIS1-INTERACTING RECEPTOR LIKE KINASE 2-LIKE"/>
    <property type="match status" value="1"/>
</dbReference>
<organism evidence="21 22">
    <name type="scientific">Abeliophyllum distichum</name>
    <dbReference type="NCBI Taxonomy" id="126358"/>
    <lineage>
        <taxon>Eukaryota</taxon>
        <taxon>Viridiplantae</taxon>
        <taxon>Streptophyta</taxon>
        <taxon>Embryophyta</taxon>
        <taxon>Tracheophyta</taxon>
        <taxon>Spermatophyta</taxon>
        <taxon>Magnoliopsida</taxon>
        <taxon>eudicotyledons</taxon>
        <taxon>Gunneridae</taxon>
        <taxon>Pentapetalae</taxon>
        <taxon>asterids</taxon>
        <taxon>lamiids</taxon>
        <taxon>Lamiales</taxon>
        <taxon>Oleaceae</taxon>
        <taxon>Forsythieae</taxon>
        <taxon>Abeliophyllum</taxon>
    </lineage>
</organism>
<evidence type="ECO:0000256" key="11">
    <source>
        <dbReference type="ARBA" id="ARBA00022777"/>
    </source>
</evidence>
<dbReference type="PANTHER" id="PTHR48005">
    <property type="entry name" value="LEUCINE RICH REPEAT KINASE 2"/>
    <property type="match status" value="1"/>
</dbReference>
<dbReference type="EC" id="2.7.11.1" evidence="2"/>
<keyword evidence="3" id="KW-0723">Serine/threonine-protein kinase</keyword>
<evidence type="ECO:0000259" key="20">
    <source>
        <dbReference type="PROSITE" id="PS50011"/>
    </source>
</evidence>
<evidence type="ECO:0000256" key="3">
    <source>
        <dbReference type="ARBA" id="ARBA00022527"/>
    </source>
</evidence>
<dbReference type="InterPro" id="IPR000719">
    <property type="entry name" value="Prot_kinase_dom"/>
</dbReference>
<sequence>MYQNIIEATEDFSSRHCVGVGGCGSVFKAELDGHVVAIKKLYSSEGEVMNLKSFKNEIEALTKLRHHNIVKLYGFCSHSRHSLLVNEFVEGGSLESILCNDEKAKEFEWNKRENVVKEVANALSYMHHNIAPPIVHRDTSSKNILLDFEQEVHIANFGTTKILKLDSSNWISFAGTFGYAAPELTFTMEFNEKCDVYSFRVLALEVIMGKHPGDLILSNFTTSTSFEPSTSASQIMSTVHDIFMKDMLDQRLSIPTGHEAEQVVAIAKLALACIHPTPQLRPSIEQTSGSMSSWQWTRHCVFTGVAKWTRQCVFACAAKFWCVKGCTCASTAKPELESTKLQARRSKKNRKPSFEDQPQPSEFQFMPTPGFDYANDHVHDSGPAVYNPEAIDVVEVQPHSMSEG</sequence>
<evidence type="ECO:0000256" key="18">
    <source>
        <dbReference type="ARBA" id="ARBA00048679"/>
    </source>
</evidence>
<dbReference type="GO" id="GO:0016020">
    <property type="term" value="C:membrane"/>
    <property type="evidence" value="ECO:0007669"/>
    <property type="project" value="UniProtKB-SubCell"/>
</dbReference>
<evidence type="ECO:0000313" key="21">
    <source>
        <dbReference type="EMBL" id="KAL2461967.1"/>
    </source>
</evidence>
<dbReference type="GO" id="GO:0004674">
    <property type="term" value="F:protein serine/threonine kinase activity"/>
    <property type="evidence" value="ECO:0007669"/>
    <property type="project" value="UniProtKB-KW"/>
</dbReference>
<feature type="region of interest" description="Disordered" evidence="19">
    <location>
        <begin position="337"/>
        <end position="384"/>
    </location>
</feature>
<dbReference type="Proteomes" id="UP001604336">
    <property type="component" value="Unassembled WGS sequence"/>
</dbReference>
<feature type="compositionally biased region" description="Basic residues" evidence="19">
    <location>
        <begin position="342"/>
        <end position="351"/>
    </location>
</feature>
<dbReference type="InterPro" id="IPR011009">
    <property type="entry name" value="Kinase-like_dom_sf"/>
</dbReference>
<keyword evidence="5" id="KW-0433">Leucine-rich repeat</keyword>
<evidence type="ECO:0000256" key="19">
    <source>
        <dbReference type="SAM" id="MobiDB-lite"/>
    </source>
</evidence>
<evidence type="ECO:0000256" key="13">
    <source>
        <dbReference type="ARBA" id="ARBA00022989"/>
    </source>
</evidence>
<name>A0ABD1PDP4_9LAMI</name>
<reference evidence="22" key="1">
    <citation type="submission" date="2024-07" db="EMBL/GenBank/DDBJ databases">
        <title>Two chromosome-level genome assemblies of Korean endemic species Abeliophyllum distichum and Forsythia ovata (Oleaceae).</title>
        <authorList>
            <person name="Jang H."/>
        </authorList>
    </citation>
    <scope>NUCLEOTIDE SEQUENCE [LARGE SCALE GENOMIC DNA]</scope>
</reference>
<evidence type="ECO:0000313" key="22">
    <source>
        <dbReference type="Proteomes" id="UP001604336"/>
    </source>
</evidence>
<comment type="catalytic activity">
    <reaction evidence="18">
        <text>L-seryl-[protein] + ATP = O-phospho-L-seryl-[protein] + ADP + H(+)</text>
        <dbReference type="Rhea" id="RHEA:17989"/>
        <dbReference type="Rhea" id="RHEA-COMP:9863"/>
        <dbReference type="Rhea" id="RHEA-COMP:11604"/>
        <dbReference type="ChEBI" id="CHEBI:15378"/>
        <dbReference type="ChEBI" id="CHEBI:29999"/>
        <dbReference type="ChEBI" id="CHEBI:30616"/>
        <dbReference type="ChEBI" id="CHEBI:83421"/>
        <dbReference type="ChEBI" id="CHEBI:456216"/>
        <dbReference type="EC" id="2.7.11.1"/>
    </reaction>
</comment>
<dbReference type="EMBL" id="JBFOLK010000014">
    <property type="protein sequence ID" value="KAL2461967.1"/>
    <property type="molecule type" value="Genomic_DNA"/>
</dbReference>
<proteinExistence type="predicted"/>
<dbReference type="Gene3D" id="1.10.510.10">
    <property type="entry name" value="Transferase(Phosphotransferase) domain 1"/>
    <property type="match status" value="1"/>
</dbReference>
<keyword evidence="12" id="KW-0067">ATP-binding</keyword>
<keyword evidence="22" id="KW-1185">Reference proteome</keyword>
<evidence type="ECO:0000256" key="15">
    <source>
        <dbReference type="ARBA" id="ARBA00023170"/>
    </source>
</evidence>
<dbReference type="FunFam" id="3.30.200.20:FF:000309">
    <property type="entry name" value="Leucine-rich repeat receptor protein kinase MSP1"/>
    <property type="match status" value="1"/>
</dbReference>
<protein>
    <recommendedName>
        <fullName evidence="2">non-specific serine/threonine protein kinase</fullName>
        <ecNumber evidence="2">2.7.11.1</ecNumber>
    </recommendedName>
</protein>
<comment type="catalytic activity">
    <reaction evidence="17">
        <text>L-threonyl-[protein] + ATP = O-phospho-L-threonyl-[protein] + ADP + H(+)</text>
        <dbReference type="Rhea" id="RHEA:46608"/>
        <dbReference type="Rhea" id="RHEA-COMP:11060"/>
        <dbReference type="Rhea" id="RHEA-COMP:11605"/>
        <dbReference type="ChEBI" id="CHEBI:15378"/>
        <dbReference type="ChEBI" id="CHEBI:30013"/>
        <dbReference type="ChEBI" id="CHEBI:30616"/>
        <dbReference type="ChEBI" id="CHEBI:61977"/>
        <dbReference type="ChEBI" id="CHEBI:456216"/>
        <dbReference type="EC" id="2.7.11.1"/>
    </reaction>
</comment>
<dbReference type="GO" id="GO:0005524">
    <property type="term" value="F:ATP binding"/>
    <property type="evidence" value="ECO:0007669"/>
    <property type="project" value="UniProtKB-KW"/>
</dbReference>
<dbReference type="SUPFAM" id="SSF56112">
    <property type="entry name" value="Protein kinase-like (PK-like)"/>
    <property type="match status" value="1"/>
</dbReference>
<keyword evidence="14" id="KW-0472">Membrane</keyword>
<evidence type="ECO:0000256" key="17">
    <source>
        <dbReference type="ARBA" id="ARBA00047899"/>
    </source>
</evidence>
<keyword evidence="10" id="KW-0547">Nucleotide-binding</keyword>
<accession>A0ABD1PDP4</accession>
<evidence type="ECO:0000256" key="7">
    <source>
        <dbReference type="ARBA" id="ARBA00022692"/>
    </source>
</evidence>
<evidence type="ECO:0000256" key="5">
    <source>
        <dbReference type="ARBA" id="ARBA00022614"/>
    </source>
</evidence>
<keyword evidence="8" id="KW-0732">Signal</keyword>
<keyword evidence="11" id="KW-0418">Kinase</keyword>
<keyword evidence="4" id="KW-0597">Phosphoprotein</keyword>
<evidence type="ECO:0000256" key="2">
    <source>
        <dbReference type="ARBA" id="ARBA00012513"/>
    </source>
</evidence>
<evidence type="ECO:0000256" key="10">
    <source>
        <dbReference type="ARBA" id="ARBA00022741"/>
    </source>
</evidence>
<keyword evidence="6" id="KW-0808">Transferase</keyword>
<keyword evidence="16" id="KW-0325">Glycoprotein</keyword>
<comment type="caution">
    <text evidence="21">The sequence shown here is derived from an EMBL/GenBank/DDBJ whole genome shotgun (WGS) entry which is preliminary data.</text>
</comment>
<evidence type="ECO:0000256" key="12">
    <source>
        <dbReference type="ARBA" id="ARBA00022840"/>
    </source>
</evidence>
<dbReference type="Pfam" id="PF00069">
    <property type="entry name" value="Pkinase"/>
    <property type="match status" value="1"/>
</dbReference>
<feature type="domain" description="Protein kinase" evidence="20">
    <location>
        <begin position="12"/>
        <end position="302"/>
    </location>
</feature>
<gene>
    <name evidence="21" type="ORF">Adt_45387</name>
</gene>
<dbReference type="FunFam" id="1.10.510.10:FF:000479">
    <property type="entry name" value="Leucine-rich repeat receptor-like protein kinase"/>
    <property type="match status" value="1"/>
</dbReference>
<evidence type="ECO:0000256" key="6">
    <source>
        <dbReference type="ARBA" id="ARBA00022679"/>
    </source>
</evidence>